<dbReference type="PANTHER" id="PTHR32266:SF12">
    <property type="entry name" value="NICOTIANAMINE SYNTHASE 3"/>
    <property type="match status" value="1"/>
</dbReference>
<proteinExistence type="inferred from homology"/>
<reference evidence="4 5" key="1">
    <citation type="submission" date="2018-05" db="EMBL/GenBank/DDBJ databases">
        <title>Genome sequencing and assembly of the regulated plant pathogen Lachnellula willkommii and related sister species for the development of diagnostic species identification markers.</title>
        <authorList>
            <person name="Giroux E."/>
            <person name="Bilodeau G."/>
        </authorList>
    </citation>
    <scope>NUCLEOTIDE SEQUENCE [LARGE SCALE GENOMIC DNA]</scope>
    <source>
        <strain evidence="4 5">CBS 160.35</strain>
    </source>
</reference>
<name>A0A8H8RQD6_9HELO</name>
<dbReference type="Gene3D" id="3.40.50.150">
    <property type="entry name" value="Vaccinia Virus protein VP39"/>
    <property type="match status" value="1"/>
</dbReference>
<comment type="similarity">
    <text evidence="1">Belongs to the nicotianamine synthase (NAS)-like family.</text>
</comment>
<gene>
    <name evidence="4" type="primary">NAS3</name>
    <name evidence="4" type="ORF">LOCC1_G006618</name>
</gene>
<dbReference type="PANTHER" id="PTHR32266">
    <property type="entry name" value="NICOTIANAMINE SYNTHASE 3"/>
    <property type="match status" value="1"/>
</dbReference>
<dbReference type="GO" id="GO:0030418">
    <property type="term" value="P:nicotianamine biosynthetic process"/>
    <property type="evidence" value="ECO:0007669"/>
    <property type="project" value="InterPro"/>
</dbReference>
<evidence type="ECO:0000313" key="5">
    <source>
        <dbReference type="Proteomes" id="UP000443090"/>
    </source>
</evidence>
<dbReference type="OrthoDB" id="1858069at2759"/>
<evidence type="ECO:0000256" key="1">
    <source>
        <dbReference type="ARBA" id="ARBA00007009"/>
    </source>
</evidence>
<dbReference type="GO" id="GO:0030410">
    <property type="term" value="F:nicotianamine synthase activity"/>
    <property type="evidence" value="ECO:0007669"/>
    <property type="project" value="InterPro"/>
</dbReference>
<dbReference type="Proteomes" id="UP000443090">
    <property type="component" value="Unassembled WGS sequence"/>
</dbReference>
<keyword evidence="5" id="KW-1185">Reference proteome</keyword>
<evidence type="ECO:0000256" key="3">
    <source>
        <dbReference type="ARBA" id="ARBA00022691"/>
    </source>
</evidence>
<keyword evidence="3" id="KW-0949">S-adenosyl-L-methionine</keyword>
<organism evidence="4 5">
    <name type="scientific">Lachnellula occidentalis</name>
    <dbReference type="NCBI Taxonomy" id="215460"/>
    <lineage>
        <taxon>Eukaryota</taxon>
        <taxon>Fungi</taxon>
        <taxon>Dikarya</taxon>
        <taxon>Ascomycota</taxon>
        <taxon>Pezizomycotina</taxon>
        <taxon>Leotiomycetes</taxon>
        <taxon>Helotiales</taxon>
        <taxon>Lachnaceae</taxon>
        <taxon>Lachnellula</taxon>
    </lineage>
</organism>
<dbReference type="InterPro" id="IPR029063">
    <property type="entry name" value="SAM-dependent_MTases_sf"/>
</dbReference>
<sequence>MGFEATDADAQSASDTLADDIISPEAQSYVKQILSLYYNLSKQPDLRPCTYTNALFTELILENAKLKEILPGLRALCAEAECCLESRWADTISRGANTQEGKNSPYHSPTPSCASSRILTIPVNKLLVSFPYYSNYIDLTRLELAALQTVDPTPPRQIAFIGSGPLPLTSLCLLSSLNEKSPRTLIQSLVSYLPSWLNLTAPEQPEVAVLNIDHNESALIQSEWLCMKLGKIAKQMSFSLSSASSPPPLHTFPVVYLAALVGASQPQKETLVQSVVAQMKEGALLVIRTSWGLRSLLYPAFDCTTEGILSALEICVVVHPYGHVVNSVIVGRVRARARTLAKSATAA</sequence>
<dbReference type="Pfam" id="PF03059">
    <property type="entry name" value="NAS"/>
    <property type="match status" value="1"/>
</dbReference>
<keyword evidence="2" id="KW-0808">Transferase</keyword>
<evidence type="ECO:0000313" key="4">
    <source>
        <dbReference type="EMBL" id="TVY39822.1"/>
    </source>
</evidence>
<dbReference type="PROSITE" id="PS51142">
    <property type="entry name" value="NAS"/>
    <property type="match status" value="1"/>
</dbReference>
<dbReference type="AlphaFoldDB" id="A0A8H8RQD6"/>
<protein>
    <submittedName>
        <fullName evidence="4">Putative nicotianamine synthase</fullName>
    </submittedName>
</protein>
<dbReference type="InterPro" id="IPR004298">
    <property type="entry name" value="Nicotian_synth"/>
</dbReference>
<comment type="caution">
    <text evidence="4">The sequence shown here is derived from an EMBL/GenBank/DDBJ whole genome shotgun (WGS) entry which is preliminary data.</text>
</comment>
<evidence type="ECO:0000256" key="2">
    <source>
        <dbReference type="ARBA" id="ARBA00022679"/>
    </source>
</evidence>
<dbReference type="EMBL" id="QGMI01000495">
    <property type="protein sequence ID" value="TVY39822.1"/>
    <property type="molecule type" value="Genomic_DNA"/>
</dbReference>
<accession>A0A8H8RQD6</accession>